<reference evidence="8" key="1">
    <citation type="journal article" date="2023" name="Science">
        <title>Elucidation of the pathway for biosynthesis of saponin adjuvants from the soapbark tree.</title>
        <authorList>
            <person name="Reed J."/>
            <person name="Orme A."/>
            <person name="El-Demerdash A."/>
            <person name="Owen C."/>
            <person name="Martin L.B.B."/>
            <person name="Misra R.C."/>
            <person name="Kikuchi S."/>
            <person name="Rejzek M."/>
            <person name="Martin A.C."/>
            <person name="Harkess A."/>
            <person name="Leebens-Mack J."/>
            <person name="Louveau T."/>
            <person name="Stephenson M.J."/>
            <person name="Osbourn A."/>
        </authorList>
    </citation>
    <scope>NUCLEOTIDE SEQUENCE</scope>
    <source>
        <strain evidence="8">S10</strain>
    </source>
</reference>
<name>A0AAD7QET4_QUISA</name>
<dbReference type="GO" id="GO:0016020">
    <property type="term" value="C:membrane"/>
    <property type="evidence" value="ECO:0007669"/>
    <property type="project" value="UniProtKB-SubCell"/>
</dbReference>
<gene>
    <name evidence="8" type="ORF">O6P43_003377</name>
</gene>
<organism evidence="8 9">
    <name type="scientific">Quillaja saponaria</name>
    <name type="common">Soap bark tree</name>
    <dbReference type="NCBI Taxonomy" id="32244"/>
    <lineage>
        <taxon>Eukaryota</taxon>
        <taxon>Viridiplantae</taxon>
        <taxon>Streptophyta</taxon>
        <taxon>Embryophyta</taxon>
        <taxon>Tracheophyta</taxon>
        <taxon>Spermatophyta</taxon>
        <taxon>Magnoliopsida</taxon>
        <taxon>eudicotyledons</taxon>
        <taxon>Gunneridae</taxon>
        <taxon>Pentapetalae</taxon>
        <taxon>rosids</taxon>
        <taxon>fabids</taxon>
        <taxon>Fabales</taxon>
        <taxon>Quillajaceae</taxon>
        <taxon>Quillaja</taxon>
    </lineage>
</organism>
<evidence type="ECO:0000259" key="7">
    <source>
        <dbReference type="Pfam" id="PF00954"/>
    </source>
</evidence>
<dbReference type="GO" id="GO:0048544">
    <property type="term" value="P:recognition of pollen"/>
    <property type="evidence" value="ECO:0007669"/>
    <property type="project" value="InterPro"/>
</dbReference>
<feature type="domain" description="S-locus glycoprotein" evidence="7">
    <location>
        <begin position="11"/>
        <end position="78"/>
    </location>
</feature>
<keyword evidence="8" id="KW-0418">Kinase</keyword>
<keyword evidence="6" id="KW-1015">Disulfide bond</keyword>
<keyword evidence="2" id="KW-0812">Transmembrane</keyword>
<dbReference type="KEGG" id="qsa:O6P43_003377"/>
<keyword evidence="3" id="KW-0732">Signal</keyword>
<dbReference type="Pfam" id="PF00954">
    <property type="entry name" value="S_locus_glycop"/>
    <property type="match status" value="1"/>
</dbReference>
<sequence>MTTGAPTPIEDYYHRATINDHGKFQQLIYHKRNGKQWSVVWKAITQPCTVNSICGVFGFCTTPDDETVNCKCLAGYAPFDPSAPSKGCYPLEVKDFCAANSSASDFTVEQIDNDDMPNSIFADLNRVESADAESCGKEVMNNCFCMAAVLLDSIFNKK</sequence>
<proteinExistence type="predicted"/>
<keyword evidence="9" id="KW-1185">Reference proteome</keyword>
<accession>A0AAD7QET4</accession>
<dbReference type="GO" id="GO:0016301">
    <property type="term" value="F:kinase activity"/>
    <property type="evidence" value="ECO:0007669"/>
    <property type="project" value="UniProtKB-KW"/>
</dbReference>
<keyword evidence="4" id="KW-1133">Transmembrane helix</keyword>
<evidence type="ECO:0000256" key="3">
    <source>
        <dbReference type="ARBA" id="ARBA00022729"/>
    </source>
</evidence>
<comment type="caution">
    <text evidence="8">The sequence shown here is derived from an EMBL/GenBank/DDBJ whole genome shotgun (WGS) entry which is preliminary data.</text>
</comment>
<evidence type="ECO:0000256" key="6">
    <source>
        <dbReference type="ARBA" id="ARBA00023157"/>
    </source>
</evidence>
<dbReference type="InterPro" id="IPR000858">
    <property type="entry name" value="S_locus_glycoprot_dom"/>
</dbReference>
<evidence type="ECO:0000256" key="2">
    <source>
        <dbReference type="ARBA" id="ARBA00022692"/>
    </source>
</evidence>
<evidence type="ECO:0000313" key="9">
    <source>
        <dbReference type="Proteomes" id="UP001163823"/>
    </source>
</evidence>
<evidence type="ECO:0000256" key="5">
    <source>
        <dbReference type="ARBA" id="ARBA00023136"/>
    </source>
</evidence>
<dbReference type="PANTHER" id="PTHR47974:SF18">
    <property type="entry name" value="RECEPTOR-LIKE SERINE_THREONINE-PROTEIN KINASE"/>
    <property type="match status" value="1"/>
</dbReference>
<dbReference type="PANTHER" id="PTHR47974">
    <property type="entry name" value="OS07G0415500 PROTEIN"/>
    <property type="match status" value="1"/>
</dbReference>
<protein>
    <submittedName>
        <fullName evidence="8">G-type lectin S-receptor-like serine/threonine-protein kinase</fullName>
    </submittedName>
</protein>
<evidence type="ECO:0000313" key="8">
    <source>
        <dbReference type="EMBL" id="KAJ7980054.1"/>
    </source>
</evidence>
<dbReference type="EMBL" id="JARAOO010000002">
    <property type="protein sequence ID" value="KAJ7980054.1"/>
    <property type="molecule type" value="Genomic_DNA"/>
</dbReference>
<evidence type="ECO:0000256" key="1">
    <source>
        <dbReference type="ARBA" id="ARBA00004167"/>
    </source>
</evidence>
<comment type="subcellular location">
    <subcellularLocation>
        <location evidence="1">Membrane</location>
        <topology evidence="1">Single-pass membrane protein</topology>
    </subcellularLocation>
</comment>
<dbReference type="AlphaFoldDB" id="A0AAD7QET4"/>
<keyword evidence="8" id="KW-0808">Transferase</keyword>
<keyword evidence="5" id="KW-0472">Membrane</keyword>
<dbReference type="Proteomes" id="UP001163823">
    <property type="component" value="Chromosome 2"/>
</dbReference>
<evidence type="ECO:0000256" key="4">
    <source>
        <dbReference type="ARBA" id="ARBA00022989"/>
    </source>
</evidence>